<dbReference type="AlphaFoldDB" id="A0AAD7NDF6"/>
<gene>
    <name evidence="2" type="ORF">DFH07DRAFT_958728</name>
</gene>
<proteinExistence type="predicted"/>
<comment type="caution">
    <text evidence="2">The sequence shown here is derived from an EMBL/GenBank/DDBJ whole genome shotgun (WGS) entry which is preliminary data.</text>
</comment>
<evidence type="ECO:0000256" key="1">
    <source>
        <dbReference type="SAM" id="MobiDB-lite"/>
    </source>
</evidence>
<feature type="region of interest" description="Disordered" evidence="1">
    <location>
        <begin position="118"/>
        <end position="186"/>
    </location>
</feature>
<organism evidence="2 3">
    <name type="scientific">Mycena maculata</name>
    <dbReference type="NCBI Taxonomy" id="230809"/>
    <lineage>
        <taxon>Eukaryota</taxon>
        <taxon>Fungi</taxon>
        <taxon>Dikarya</taxon>
        <taxon>Basidiomycota</taxon>
        <taxon>Agaricomycotina</taxon>
        <taxon>Agaricomycetes</taxon>
        <taxon>Agaricomycetidae</taxon>
        <taxon>Agaricales</taxon>
        <taxon>Marasmiineae</taxon>
        <taxon>Mycenaceae</taxon>
        <taxon>Mycena</taxon>
    </lineage>
</organism>
<name>A0AAD7NDF6_9AGAR</name>
<protein>
    <submittedName>
        <fullName evidence="2">Uncharacterized protein</fullName>
    </submittedName>
</protein>
<evidence type="ECO:0000313" key="2">
    <source>
        <dbReference type="EMBL" id="KAJ7757370.1"/>
    </source>
</evidence>
<reference evidence="2" key="1">
    <citation type="submission" date="2023-03" db="EMBL/GenBank/DDBJ databases">
        <title>Massive genome expansion in bonnet fungi (Mycena s.s.) driven by repeated elements and novel gene families across ecological guilds.</title>
        <authorList>
            <consortium name="Lawrence Berkeley National Laboratory"/>
            <person name="Harder C.B."/>
            <person name="Miyauchi S."/>
            <person name="Viragh M."/>
            <person name="Kuo A."/>
            <person name="Thoen E."/>
            <person name="Andreopoulos B."/>
            <person name="Lu D."/>
            <person name="Skrede I."/>
            <person name="Drula E."/>
            <person name="Henrissat B."/>
            <person name="Morin E."/>
            <person name="Kohler A."/>
            <person name="Barry K."/>
            <person name="LaButti K."/>
            <person name="Morin E."/>
            <person name="Salamov A."/>
            <person name="Lipzen A."/>
            <person name="Mereny Z."/>
            <person name="Hegedus B."/>
            <person name="Baldrian P."/>
            <person name="Stursova M."/>
            <person name="Weitz H."/>
            <person name="Taylor A."/>
            <person name="Grigoriev I.V."/>
            <person name="Nagy L.G."/>
            <person name="Martin F."/>
            <person name="Kauserud H."/>
        </authorList>
    </citation>
    <scope>NUCLEOTIDE SEQUENCE</scope>
    <source>
        <strain evidence="2">CBHHK188m</strain>
    </source>
</reference>
<sequence>MDTVIMDLESTTGTESPYVMLSRATSLAGVYILRPFKQKVIQRCPSQDVREEFRRMDMLYHQTIMRHGTVAEAAEAQRYLLDSFSAQALPDLDETVEESTGDDARQLRHMQRMNSRLIAEASPQRDQLPPSTSPNTRRRTRIVKLPMMEVDSDSASPSKKRALPEGGPESVAKRRHRERIKRRYFW</sequence>
<dbReference type="EMBL" id="JARJLG010000058">
    <property type="protein sequence ID" value="KAJ7757370.1"/>
    <property type="molecule type" value="Genomic_DNA"/>
</dbReference>
<dbReference type="Proteomes" id="UP001215280">
    <property type="component" value="Unassembled WGS sequence"/>
</dbReference>
<keyword evidence="3" id="KW-1185">Reference proteome</keyword>
<accession>A0AAD7NDF6</accession>
<evidence type="ECO:0000313" key="3">
    <source>
        <dbReference type="Proteomes" id="UP001215280"/>
    </source>
</evidence>
<feature type="compositionally biased region" description="Basic residues" evidence="1">
    <location>
        <begin position="173"/>
        <end position="186"/>
    </location>
</feature>